<feature type="transmembrane region" description="Helical" evidence="1">
    <location>
        <begin position="58"/>
        <end position="78"/>
    </location>
</feature>
<dbReference type="OrthoDB" id="8403465at2"/>
<keyword evidence="1" id="KW-0812">Transmembrane</keyword>
<dbReference type="AlphaFoldDB" id="A0A2S0I926"/>
<proteinExistence type="predicted"/>
<organism evidence="2 3">
    <name type="scientific">Achromobacter spanius</name>
    <dbReference type="NCBI Taxonomy" id="217203"/>
    <lineage>
        <taxon>Bacteria</taxon>
        <taxon>Pseudomonadati</taxon>
        <taxon>Pseudomonadota</taxon>
        <taxon>Betaproteobacteria</taxon>
        <taxon>Burkholderiales</taxon>
        <taxon>Alcaligenaceae</taxon>
        <taxon>Achromobacter</taxon>
    </lineage>
</organism>
<feature type="transmembrane region" description="Helical" evidence="1">
    <location>
        <begin position="295"/>
        <end position="317"/>
    </location>
</feature>
<feature type="transmembrane region" description="Helical" evidence="1">
    <location>
        <begin position="250"/>
        <end position="274"/>
    </location>
</feature>
<feature type="transmembrane region" description="Helical" evidence="1">
    <location>
        <begin position="12"/>
        <end position="38"/>
    </location>
</feature>
<feature type="transmembrane region" description="Helical" evidence="1">
    <location>
        <begin position="179"/>
        <end position="199"/>
    </location>
</feature>
<accession>A0A2S0I926</accession>
<dbReference type="Proteomes" id="UP000239477">
    <property type="component" value="Chromosome"/>
</dbReference>
<keyword evidence="1" id="KW-1133">Transmembrane helix</keyword>
<reference evidence="2 3" key="1">
    <citation type="submission" date="2017-09" db="EMBL/GenBank/DDBJ databases">
        <title>Genomic, metabolic, and phenotypic characteristics of bacterial isolates from the natural microbiome of the model nematode Caenorhabditis elegans.</title>
        <authorList>
            <person name="Zimmermann J."/>
            <person name="Obeng N."/>
            <person name="Yang W."/>
            <person name="Obeng O."/>
            <person name="Kissoyan K."/>
            <person name="Pees B."/>
            <person name="Dirksen P."/>
            <person name="Hoppner M."/>
            <person name="Franke A."/>
            <person name="Rosenstiel P."/>
            <person name="Leippe M."/>
            <person name="Dierking K."/>
            <person name="Kaleta C."/>
            <person name="Schulenburg H."/>
        </authorList>
    </citation>
    <scope>NUCLEOTIDE SEQUENCE [LARGE SCALE GENOMIC DNA]</scope>
    <source>
        <strain evidence="2 3">MYb73</strain>
    </source>
</reference>
<evidence type="ECO:0000313" key="3">
    <source>
        <dbReference type="Proteomes" id="UP000239477"/>
    </source>
</evidence>
<feature type="transmembrane region" description="Helical" evidence="1">
    <location>
        <begin position="85"/>
        <end position="104"/>
    </location>
</feature>
<keyword evidence="3" id="KW-1185">Reference proteome</keyword>
<protein>
    <submittedName>
        <fullName evidence="2">Uncharacterized protein</fullName>
    </submittedName>
</protein>
<gene>
    <name evidence="2" type="ORF">CLM73_16305</name>
</gene>
<sequence length="373" mass="40414">MQAETASARWTLANLASTYLFWALIGAFLASAFGVMVFNYALVWLPSFRDAESSPRELTMYFSIGGNGFGILLGILLARAKRTEGLAAIVAAGAACYVLAWFALPDLGAGRGLFLIFFGHVIRTAFAFAIAFNLAGAASDRHAFAGAFAVWSTCELVSSSAIYYAASSTFLRFQSDGDWALVGIAAMGFALLLLASVRGRSFDEAPSERHRPLKPVSREGATVTVVAASPWVALGAMTLLGAVVPKYVNVMSYWSTAVTVVFVCGLVACSYWVYRIHGEVAYFHRSSNLFTPRAALLLFLLVPWGTSILLLTLGGVLREVQKQRPSSRRRFTGWFNAWCIVFPPVAMGMVQEQINELAEGQAESESESSPQFT</sequence>
<keyword evidence="1" id="KW-0472">Membrane</keyword>
<evidence type="ECO:0000256" key="1">
    <source>
        <dbReference type="SAM" id="Phobius"/>
    </source>
</evidence>
<name>A0A2S0I926_9BURK</name>
<dbReference type="RefSeq" id="WP_105239330.1">
    <property type="nucleotide sequence ID" value="NZ_CP023270.1"/>
</dbReference>
<feature type="transmembrane region" description="Helical" evidence="1">
    <location>
        <begin position="220"/>
        <end position="244"/>
    </location>
</feature>
<dbReference type="EMBL" id="CP023270">
    <property type="protein sequence ID" value="AVJ28546.1"/>
    <property type="molecule type" value="Genomic_DNA"/>
</dbReference>
<feature type="transmembrane region" description="Helical" evidence="1">
    <location>
        <begin position="110"/>
        <end position="132"/>
    </location>
</feature>
<feature type="transmembrane region" description="Helical" evidence="1">
    <location>
        <begin position="144"/>
        <end position="167"/>
    </location>
</feature>
<evidence type="ECO:0000313" key="2">
    <source>
        <dbReference type="EMBL" id="AVJ28546.1"/>
    </source>
</evidence>